<keyword evidence="2" id="KW-1185">Reference proteome</keyword>
<sequence length="59" mass="6242">MLDLIFDVLGGALLFGQAVYFGLFADLPAGSMPVSRSVIPVTADRPSGDSRYPARINAD</sequence>
<accession>A0ABU0YWF2</accession>
<comment type="caution">
    <text evidence="1">The sequence shown here is derived from an EMBL/GenBank/DDBJ whole genome shotgun (WGS) entry which is preliminary data.</text>
</comment>
<name>A0ABU0YWF2_9PROT</name>
<proteinExistence type="predicted"/>
<evidence type="ECO:0000313" key="2">
    <source>
        <dbReference type="Proteomes" id="UP001230156"/>
    </source>
</evidence>
<dbReference type="Proteomes" id="UP001230156">
    <property type="component" value="Unassembled WGS sequence"/>
</dbReference>
<gene>
    <name evidence="1" type="ORF">Q8A70_26390</name>
</gene>
<dbReference type="RefSeq" id="WP_379961425.1">
    <property type="nucleotide sequence ID" value="NZ_JAUYVI010000010.1"/>
</dbReference>
<evidence type="ECO:0000313" key="1">
    <source>
        <dbReference type="EMBL" id="MDQ7251243.1"/>
    </source>
</evidence>
<protein>
    <submittedName>
        <fullName evidence="1">Uncharacterized protein</fullName>
    </submittedName>
</protein>
<organism evidence="1 2">
    <name type="scientific">Dongia sedimenti</name>
    <dbReference type="NCBI Taxonomy" id="3064282"/>
    <lineage>
        <taxon>Bacteria</taxon>
        <taxon>Pseudomonadati</taxon>
        <taxon>Pseudomonadota</taxon>
        <taxon>Alphaproteobacteria</taxon>
        <taxon>Rhodospirillales</taxon>
        <taxon>Dongiaceae</taxon>
        <taxon>Dongia</taxon>
    </lineage>
</organism>
<dbReference type="EMBL" id="JAUYVI010000010">
    <property type="protein sequence ID" value="MDQ7251243.1"/>
    <property type="molecule type" value="Genomic_DNA"/>
</dbReference>
<reference evidence="2" key="1">
    <citation type="submission" date="2023-08" db="EMBL/GenBank/DDBJ databases">
        <title>Rhodospirillaceae gen. nov., a novel taxon isolated from the Yangtze River Yuezi River estuary sludge.</title>
        <authorList>
            <person name="Ruan L."/>
        </authorList>
    </citation>
    <scope>NUCLEOTIDE SEQUENCE [LARGE SCALE GENOMIC DNA]</scope>
    <source>
        <strain evidence="2">R-7</strain>
    </source>
</reference>